<reference evidence="2" key="4">
    <citation type="journal article" date="2001" name="Nature">
        <title>Functional annotation of a full-length mouse cDNA collection.</title>
        <authorList>
            <consortium name="The RIKEN Genome Exploration Research Group Phase II Team and the FANTOM Consortium"/>
        </authorList>
    </citation>
    <scope>NUCLEOTIDE SEQUENCE</scope>
    <source>
        <strain evidence="2">C57BL/6J</strain>
        <tissue evidence="2">Heart</tissue>
    </source>
</reference>
<reference evidence="2" key="6">
    <citation type="submission" date="2002-04" db="EMBL/GenBank/DDBJ databases">
        <authorList>
            <person name="Adachi J."/>
            <person name="Aizawa K."/>
            <person name="Akimura T."/>
            <person name="Arakawa T."/>
            <person name="Bono H."/>
            <person name="Carninci P."/>
            <person name="Fukuda S."/>
            <person name="Furuno M."/>
            <person name="Hanagaki T."/>
            <person name="Hara A."/>
            <person name="Hashizume W."/>
            <person name="Hayashida K."/>
            <person name="Hayatsu N."/>
            <person name="Hiramoto K."/>
            <person name="Hiraoka T."/>
            <person name="Hirozane T."/>
            <person name="Hori F."/>
            <person name="Imotani K."/>
            <person name="Ishii Y."/>
            <person name="Itoh M."/>
            <person name="Kagawa I."/>
            <person name="Kasukawa T."/>
            <person name="Katoh H."/>
            <person name="Kawai J."/>
            <person name="Kojima Y."/>
            <person name="Kondo S."/>
            <person name="Konno H."/>
            <person name="Kouda M."/>
            <person name="Koya S."/>
            <person name="Kurihara C."/>
            <person name="Matsuyama T."/>
            <person name="Miyazaki A."/>
            <person name="Murata M."/>
            <person name="Nakamura M."/>
            <person name="Nishi K."/>
            <person name="Nomura K."/>
            <person name="Numazaki R."/>
            <person name="Ohno M."/>
            <person name="Ohsato N."/>
            <person name="Okazaki Y."/>
            <person name="Saito R."/>
            <person name="Saitoh H."/>
            <person name="Sakai C."/>
            <person name="Sakai K."/>
            <person name="Sakazume N."/>
            <person name="Sano H."/>
            <person name="Sasaki D."/>
            <person name="Shibata K."/>
            <person name="Shinagawa A."/>
            <person name="Shiraki T."/>
            <person name="Sogabe Y."/>
            <person name="Tagami M."/>
            <person name="Tagawa A."/>
            <person name="Takahashi F."/>
            <person name="Takaku-Akahira S."/>
            <person name="Takeda Y."/>
            <person name="Tanaka T."/>
            <person name="Tomaru A."/>
            <person name="Toya T."/>
            <person name="Yasunishi A."/>
            <person name="Muramatsu M."/>
            <person name="Hayashizaki Y."/>
        </authorList>
    </citation>
    <scope>NUCLEOTIDE SEQUENCE</scope>
    <source>
        <strain evidence="2">C57BL/6J</strain>
        <tissue evidence="2">Heart</tissue>
    </source>
</reference>
<name>Q8C3W9_MOUSE</name>
<gene>
    <name evidence="3" type="primary">Plk4</name>
</gene>
<evidence type="ECO:0000313" key="2">
    <source>
        <dbReference type="EMBL" id="BAC39254.1"/>
    </source>
</evidence>
<feature type="compositionally biased region" description="Basic and acidic residues" evidence="1">
    <location>
        <begin position="58"/>
        <end position="92"/>
    </location>
</feature>
<feature type="non-terminal residue" evidence="2">
    <location>
        <position position="1"/>
    </location>
</feature>
<feature type="compositionally biased region" description="Gly residues" evidence="1">
    <location>
        <begin position="93"/>
        <end position="103"/>
    </location>
</feature>
<reference evidence="2" key="8">
    <citation type="journal article" date="2005" name="Science">
        <title>Antisense Transcription in the Mammalian Transcriptome.</title>
        <authorList>
            <consortium name="RIKEN Genome Exploration Research Group and Genome Science Group (Genome Network Project Core Group) and the FANTOM Consortium"/>
        </authorList>
    </citation>
    <scope>NUCLEOTIDE SEQUENCE</scope>
    <source>
        <strain evidence="2">C57BL/6J</strain>
        <tissue evidence="2">Heart</tissue>
    </source>
</reference>
<dbReference type="AlphaFoldDB" id="Q8C3W9"/>
<dbReference type="AGR" id="MGI:101783"/>
<dbReference type="EMBL" id="AK084692">
    <property type="protein sequence ID" value="BAC39254.1"/>
    <property type="molecule type" value="mRNA"/>
</dbReference>
<accession>Q8C3W9</accession>
<reference evidence="2" key="5">
    <citation type="journal article" date="2002" name="Nature">
        <title>Analysis of the mouse transcriptome based on functional annotation of 60,770 full-length cDNAs.</title>
        <authorList>
            <consortium name="The FANTOM Consortium and the RIKEN Genome Exploration Research Group Phase I and II Team"/>
        </authorList>
    </citation>
    <scope>NUCLEOTIDE SEQUENCE</scope>
    <source>
        <strain evidence="2">C57BL/6J</strain>
        <tissue evidence="2">Heart</tissue>
    </source>
</reference>
<reference evidence="2" key="1">
    <citation type="journal article" date="1999" name="Methods Enzymol.">
        <title>High-efficiency full-length cDNA cloning.</title>
        <authorList>
            <person name="Carninci P."/>
            <person name="Hayashizaki Y."/>
        </authorList>
    </citation>
    <scope>NUCLEOTIDE SEQUENCE</scope>
    <source>
        <strain evidence="2">C57BL/6J</strain>
        <tissue evidence="2">Heart</tissue>
    </source>
</reference>
<protein>
    <submittedName>
        <fullName evidence="2">Uncharacterized protein</fullName>
    </submittedName>
</protein>
<proteinExistence type="evidence at transcript level"/>
<reference evidence="2" key="7">
    <citation type="journal article" date="2005" name="Science">
        <title>The Transcriptional Landscape of the Mammalian Genome.</title>
        <authorList>
            <consortium name="The FANTOM Consortium"/>
            <consortium name="Riken Genome Exploration Research Group and Genome Science Group (Genome Network Project Core Group)"/>
        </authorList>
    </citation>
    <scope>NUCLEOTIDE SEQUENCE</scope>
    <source>
        <strain evidence="2">C57BL/6J</strain>
        <tissue evidence="2">Heart</tissue>
    </source>
</reference>
<dbReference type="MGI" id="MGI:101783">
    <property type="gene designation" value="Plk4"/>
</dbReference>
<reference evidence="2" key="2">
    <citation type="journal article" date="2000" name="Genome Res.">
        <title>Normalization and subtraction of cap-trapper-selected cDNAs to prepare full-length cDNA libraries for rapid discovery of new genes.</title>
        <authorList>
            <person name="Carninci P."/>
            <person name="Shibata Y."/>
            <person name="Hayatsu N."/>
            <person name="Sugahara Y."/>
            <person name="Shibata K."/>
            <person name="Itoh M."/>
            <person name="Konno H."/>
            <person name="Okazaki Y."/>
            <person name="Muramatsu M."/>
            <person name="Hayashizaki Y."/>
        </authorList>
    </citation>
    <scope>NUCLEOTIDE SEQUENCE</scope>
    <source>
        <strain evidence="2">C57BL/6J</strain>
        <tissue evidence="2">Heart</tissue>
    </source>
</reference>
<reference evidence="2" key="3">
    <citation type="journal article" date="2000" name="Genome Res.">
        <title>RIKEN integrated sequence analysis (RISA) system--384-format sequencing pipeline with 384 multicapillary sequencer.</title>
        <authorList>
            <person name="Shibata K."/>
            <person name="Itoh M."/>
            <person name="Aizawa K."/>
            <person name="Nagaoka S."/>
            <person name="Sasaki N."/>
            <person name="Carninci P."/>
            <person name="Konno H."/>
            <person name="Akiyama J."/>
            <person name="Nishi K."/>
            <person name="Kitsunai T."/>
            <person name="Tashiro H."/>
            <person name="Itoh M."/>
            <person name="Sumi N."/>
            <person name="Ishii Y."/>
            <person name="Nakamura S."/>
            <person name="Hazama M."/>
            <person name="Nishine T."/>
            <person name="Harada A."/>
            <person name="Yamamoto R."/>
            <person name="Matsumoto H."/>
            <person name="Sakaguchi S."/>
            <person name="Ikegami T."/>
            <person name="Kashiwagi K."/>
            <person name="Fujiwake S."/>
            <person name="Inoue K."/>
            <person name="Togawa Y."/>
            <person name="Izawa M."/>
            <person name="Ohara E."/>
            <person name="Watahiki M."/>
            <person name="Yoneda Y."/>
            <person name="Ishikawa T."/>
            <person name="Ozawa K."/>
            <person name="Tanaka T."/>
            <person name="Matsuura S."/>
            <person name="Kawai J."/>
            <person name="Okazaki Y."/>
            <person name="Muramatsu M."/>
            <person name="Inoue Y."/>
            <person name="Kira A."/>
            <person name="Hayashizaki Y."/>
        </authorList>
    </citation>
    <scope>NUCLEOTIDE SEQUENCE</scope>
    <source>
        <strain evidence="2">C57BL/6J</strain>
        <tissue evidence="2">Heart</tissue>
    </source>
</reference>
<feature type="region of interest" description="Disordered" evidence="1">
    <location>
        <begin position="58"/>
        <end position="103"/>
    </location>
</feature>
<organism evidence="2">
    <name type="scientific">Mus musculus</name>
    <name type="common">Mouse</name>
    <dbReference type="NCBI Taxonomy" id="10090"/>
    <lineage>
        <taxon>Eukaryota</taxon>
        <taxon>Metazoa</taxon>
        <taxon>Chordata</taxon>
        <taxon>Craniata</taxon>
        <taxon>Vertebrata</taxon>
        <taxon>Euteleostomi</taxon>
        <taxon>Mammalia</taxon>
        <taxon>Eutheria</taxon>
        <taxon>Euarchontoglires</taxon>
        <taxon>Glires</taxon>
        <taxon>Rodentia</taxon>
        <taxon>Myomorpha</taxon>
        <taxon>Muroidea</taxon>
        <taxon>Muridae</taxon>
        <taxon>Murinae</taxon>
        <taxon>Mus</taxon>
        <taxon>Mus</taxon>
    </lineage>
</organism>
<feature type="region of interest" description="Disordered" evidence="1">
    <location>
        <begin position="1"/>
        <end position="29"/>
    </location>
</feature>
<sequence>ETGGNFSKWELRGAAQASGGTGGTFRWRWRRRQRRRREGVLMGAKTCWLLGALPRRDCEKAEPRAPAAREHGGVHRGEDRGEAGGRGAEGRSDGGGLWYSGTQ</sequence>
<evidence type="ECO:0000256" key="1">
    <source>
        <dbReference type="SAM" id="MobiDB-lite"/>
    </source>
</evidence>
<evidence type="ECO:0000313" key="3">
    <source>
        <dbReference type="MGI" id="MGI:101783"/>
    </source>
</evidence>